<proteinExistence type="predicted"/>
<dbReference type="AlphaFoldDB" id="A0A0E9QDH7"/>
<accession>A0A0E9QDH7</accession>
<reference evidence="1" key="1">
    <citation type="submission" date="2014-11" db="EMBL/GenBank/DDBJ databases">
        <authorList>
            <person name="Amaro Gonzalez C."/>
        </authorList>
    </citation>
    <scope>NUCLEOTIDE SEQUENCE</scope>
</reference>
<organism evidence="1">
    <name type="scientific">Anguilla anguilla</name>
    <name type="common">European freshwater eel</name>
    <name type="synonym">Muraena anguilla</name>
    <dbReference type="NCBI Taxonomy" id="7936"/>
    <lineage>
        <taxon>Eukaryota</taxon>
        <taxon>Metazoa</taxon>
        <taxon>Chordata</taxon>
        <taxon>Craniata</taxon>
        <taxon>Vertebrata</taxon>
        <taxon>Euteleostomi</taxon>
        <taxon>Actinopterygii</taxon>
        <taxon>Neopterygii</taxon>
        <taxon>Teleostei</taxon>
        <taxon>Anguilliformes</taxon>
        <taxon>Anguillidae</taxon>
        <taxon>Anguilla</taxon>
    </lineage>
</organism>
<protein>
    <submittedName>
        <fullName evidence="1">Uncharacterized protein</fullName>
    </submittedName>
</protein>
<evidence type="ECO:0000313" key="1">
    <source>
        <dbReference type="EMBL" id="JAH14562.1"/>
    </source>
</evidence>
<sequence length="32" mass="3858">MQELLCNTSQPIPKIRNVIRCYFMFQILNKNT</sequence>
<dbReference type="EMBL" id="GBXM01094015">
    <property type="protein sequence ID" value="JAH14562.1"/>
    <property type="molecule type" value="Transcribed_RNA"/>
</dbReference>
<reference evidence="1" key="2">
    <citation type="journal article" date="2015" name="Fish Shellfish Immunol.">
        <title>Early steps in the European eel (Anguilla anguilla)-Vibrio vulnificus interaction in the gills: Role of the RtxA13 toxin.</title>
        <authorList>
            <person name="Callol A."/>
            <person name="Pajuelo D."/>
            <person name="Ebbesson L."/>
            <person name="Teles M."/>
            <person name="MacKenzie S."/>
            <person name="Amaro C."/>
        </authorList>
    </citation>
    <scope>NUCLEOTIDE SEQUENCE</scope>
</reference>
<name>A0A0E9QDH7_ANGAN</name>